<comment type="caution">
    <text evidence="1">The sequence shown here is derived from an EMBL/GenBank/DDBJ whole genome shotgun (WGS) entry which is preliminary data.</text>
</comment>
<sequence length="90" mass="10103">MEHKRGKTAQYKRDDGLVVDVEMFVENGLWYARLRNDKAVFPTGEHVCNCGQERAVVGISASPWCLEVSDFGKRYKPVASPPKLGETKCT</sequence>
<dbReference type="EMBL" id="LAZR01035369">
    <property type="protein sequence ID" value="KKL27699.1"/>
    <property type="molecule type" value="Genomic_DNA"/>
</dbReference>
<gene>
    <name evidence="1" type="ORF">LCGC14_2382530</name>
</gene>
<name>A0A0F9C0N0_9ZZZZ</name>
<organism evidence="1">
    <name type="scientific">marine sediment metagenome</name>
    <dbReference type="NCBI Taxonomy" id="412755"/>
    <lineage>
        <taxon>unclassified sequences</taxon>
        <taxon>metagenomes</taxon>
        <taxon>ecological metagenomes</taxon>
    </lineage>
</organism>
<accession>A0A0F9C0N0</accession>
<reference evidence="1" key="1">
    <citation type="journal article" date="2015" name="Nature">
        <title>Complex archaea that bridge the gap between prokaryotes and eukaryotes.</title>
        <authorList>
            <person name="Spang A."/>
            <person name="Saw J.H."/>
            <person name="Jorgensen S.L."/>
            <person name="Zaremba-Niedzwiedzka K."/>
            <person name="Martijn J."/>
            <person name="Lind A.E."/>
            <person name="van Eijk R."/>
            <person name="Schleper C."/>
            <person name="Guy L."/>
            <person name="Ettema T.J."/>
        </authorList>
    </citation>
    <scope>NUCLEOTIDE SEQUENCE</scope>
</reference>
<protein>
    <submittedName>
        <fullName evidence="1">Uncharacterized protein</fullName>
    </submittedName>
</protein>
<dbReference type="AlphaFoldDB" id="A0A0F9C0N0"/>
<proteinExistence type="predicted"/>
<evidence type="ECO:0000313" key="1">
    <source>
        <dbReference type="EMBL" id="KKL27699.1"/>
    </source>
</evidence>